<comment type="caution">
    <text evidence="1">The sequence shown here is derived from an EMBL/GenBank/DDBJ whole genome shotgun (WGS) entry which is preliminary data.</text>
</comment>
<accession>A0A839QUZ8</accession>
<organism evidence="1 2">
    <name type="scientific">Paeniglutamicibacter cryotolerans</name>
    <dbReference type="NCBI Taxonomy" id="670079"/>
    <lineage>
        <taxon>Bacteria</taxon>
        <taxon>Bacillati</taxon>
        <taxon>Actinomycetota</taxon>
        <taxon>Actinomycetes</taxon>
        <taxon>Micrococcales</taxon>
        <taxon>Micrococcaceae</taxon>
        <taxon>Paeniglutamicibacter</taxon>
    </lineage>
</organism>
<dbReference type="EMBL" id="JACHVS010000002">
    <property type="protein sequence ID" value="MBB2997132.1"/>
    <property type="molecule type" value="Genomic_DNA"/>
</dbReference>
<evidence type="ECO:0000313" key="2">
    <source>
        <dbReference type="Proteomes" id="UP000523000"/>
    </source>
</evidence>
<evidence type="ECO:0000313" key="1">
    <source>
        <dbReference type="EMBL" id="MBB2997132.1"/>
    </source>
</evidence>
<reference evidence="1 2" key="1">
    <citation type="submission" date="2020-08" db="EMBL/GenBank/DDBJ databases">
        <title>Sequencing the genomes of 1000 actinobacteria strains.</title>
        <authorList>
            <person name="Klenk H.-P."/>
        </authorList>
    </citation>
    <scope>NUCLEOTIDE SEQUENCE [LARGE SCALE GENOMIC DNA]</scope>
    <source>
        <strain evidence="1 2">DSM 22826</strain>
    </source>
</reference>
<keyword evidence="2" id="KW-1185">Reference proteome</keyword>
<dbReference type="RefSeq" id="WP_183512683.1">
    <property type="nucleotide sequence ID" value="NZ_BAABGK010000040.1"/>
</dbReference>
<name>A0A839QUZ8_9MICC</name>
<protein>
    <submittedName>
        <fullName evidence="1">Uncharacterized protein</fullName>
    </submittedName>
</protein>
<proteinExistence type="predicted"/>
<sequence length="79" mass="8337">MKKIFWVSIGIGIGVLAARRLAAAKDMVGPDGLNRAVGRFADSLHDVADAFRAGMNERETELKTALGVADAPGAHAPRH</sequence>
<dbReference type="AlphaFoldDB" id="A0A839QUZ8"/>
<dbReference type="Proteomes" id="UP000523000">
    <property type="component" value="Unassembled WGS sequence"/>
</dbReference>
<gene>
    <name evidence="1" type="ORF">E9229_003379</name>
</gene>